<dbReference type="Proteomes" id="UP000479710">
    <property type="component" value="Unassembled WGS sequence"/>
</dbReference>
<feature type="region of interest" description="Disordered" evidence="1">
    <location>
        <begin position="23"/>
        <end position="45"/>
    </location>
</feature>
<comment type="caution">
    <text evidence="2">The sequence shown here is derived from an EMBL/GenBank/DDBJ whole genome shotgun (WGS) entry which is preliminary data.</text>
</comment>
<reference evidence="2 3" key="1">
    <citation type="submission" date="2019-11" db="EMBL/GenBank/DDBJ databases">
        <title>Whole genome sequence of Oryza granulata.</title>
        <authorList>
            <person name="Li W."/>
        </authorList>
    </citation>
    <scope>NUCLEOTIDE SEQUENCE [LARGE SCALE GENOMIC DNA]</scope>
    <source>
        <strain evidence="3">cv. Menghai</strain>
        <tissue evidence="2">Leaf</tissue>
    </source>
</reference>
<evidence type="ECO:0000313" key="3">
    <source>
        <dbReference type="Proteomes" id="UP000479710"/>
    </source>
</evidence>
<evidence type="ECO:0000313" key="2">
    <source>
        <dbReference type="EMBL" id="KAF0917526.1"/>
    </source>
</evidence>
<protein>
    <submittedName>
        <fullName evidence="2">Uncharacterized protein</fullName>
    </submittedName>
</protein>
<evidence type="ECO:0000256" key="1">
    <source>
        <dbReference type="SAM" id="MobiDB-lite"/>
    </source>
</evidence>
<proteinExistence type="predicted"/>
<accession>A0A6G1DYU2</accession>
<organism evidence="2 3">
    <name type="scientific">Oryza meyeriana var. granulata</name>
    <dbReference type="NCBI Taxonomy" id="110450"/>
    <lineage>
        <taxon>Eukaryota</taxon>
        <taxon>Viridiplantae</taxon>
        <taxon>Streptophyta</taxon>
        <taxon>Embryophyta</taxon>
        <taxon>Tracheophyta</taxon>
        <taxon>Spermatophyta</taxon>
        <taxon>Magnoliopsida</taxon>
        <taxon>Liliopsida</taxon>
        <taxon>Poales</taxon>
        <taxon>Poaceae</taxon>
        <taxon>BOP clade</taxon>
        <taxon>Oryzoideae</taxon>
        <taxon>Oryzeae</taxon>
        <taxon>Oryzinae</taxon>
        <taxon>Oryza</taxon>
        <taxon>Oryza meyeriana</taxon>
    </lineage>
</organism>
<keyword evidence="3" id="KW-1185">Reference proteome</keyword>
<gene>
    <name evidence="2" type="ORF">E2562_020633</name>
</gene>
<dbReference type="EMBL" id="SPHZ02000005">
    <property type="protein sequence ID" value="KAF0917526.1"/>
    <property type="molecule type" value="Genomic_DNA"/>
</dbReference>
<dbReference type="AlphaFoldDB" id="A0A6G1DYU2"/>
<name>A0A6G1DYU2_9ORYZ</name>
<sequence>MSVYKWNLHVDAFGKSKAIEVGPTADEPKCGSGRVGGGGRHVAGDAAHVRPKPATYTRVPGCTTPSPWALLSVRLSATARISTRPLLH</sequence>